<comment type="subcellular location">
    <subcellularLocation>
        <location evidence="1">Cell membrane</location>
        <topology evidence="1">Multi-pass membrane protein</topology>
    </subcellularLocation>
</comment>
<feature type="transmembrane region" description="Helical" evidence="7">
    <location>
        <begin position="190"/>
        <end position="210"/>
    </location>
</feature>
<evidence type="ECO:0000256" key="1">
    <source>
        <dbReference type="ARBA" id="ARBA00004651"/>
    </source>
</evidence>
<feature type="transmembrane region" description="Helical" evidence="7">
    <location>
        <begin position="128"/>
        <end position="149"/>
    </location>
</feature>
<dbReference type="Proteomes" id="UP000322244">
    <property type="component" value="Unassembled WGS sequence"/>
</dbReference>
<feature type="transmembrane region" description="Helical" evidence="7">
    <location>
        <begin position="155"/>
        <end position="178"/>
    </location>
</feature>
<evidence type="ECO:0000313" key="10">
    <source>
        <dbReference type="Proteomes" id="UP000322244"/>
    </source>
</evidence>
<dbReference type="InterPro" id="IPR005829">
    <property type="entry name" value="Sugar_transporter_CS"/>
</dbReference>
<evidence type="ECO:0000256" key="7">
    <source>
        <dbReference type="SAM" id="Phobius"/>
    </source>
</evidence>
<feature type="transmembrane region" description="Helical" evidence="7">
    <location>
        <begin position="222"/>
        <end position="238"/>
    </location>
</feature>
<feature type="transmembrane region" description="Helical" evidence="7">
    <location>
        <begin position="68"/>
        <end position="85"/>
    </location>
</feature>
<feature type="transmembrane region" description="Helical" evidence="7">
    <location>
        <begin position="259"/>
        <end position="279"/>
    </location>
</feature>
<evidence type="ECO:0000259" key="8">
    <source>
        <dbReference type="PROSITE" id="PS50850"/>
    </source>
</evidence>
<evidence type="ECO:0000256" key="2">
    <source>
        <dbReference type="ARBA" id="ARBA00022448"/>
    </source>
</evidence>
<dbReference type="Gene3D" id="1.20.1720.10">
    <property type="entry name" value="Multidrug resistance protein D"/>
    <property type="match status" value="1"/>
</dbReference>
<evidence type="ECO:0000313" key="9">
    <source>
        <dbReference type="EMBL" id="KAA0023703.1"/>
    </source>
</evidence>
<proteinExistence type="predicted"/>
<evidence type="ECO:0000256" key="3">
    <source>
        <dbReference type="ARBA" id="ARBA00022475"/>
    </source>
</evidence>
<keyword evidence="6 7" id="KW-0472">Membrane</keyword>
<dbReference type="Gene3D" id="1.20.1250.20">
    <property type="entry name" value="MFS general substrate transporter like domains"/>
    <property type="match status" value="1"/>
</dbReference>
<protein>
    <submittedName>
        <fullName evidence="9">MFS transporter</fullName>
    </submittedName>
</protein>
<dbReference type="InterPro" id="IPR011701">
    <property type="entry name" value="MFS"/>
</dbReference>
<feature type="transmembrane region" description="Helical" evidence="7">
    <location>
        <begin position="441"/>
        <end position="460"/>
    </location>
</feature>
<dbReference type="NCBIfam" id="TIGR00711">
    <property type="entry name" value="efflux_EmrB"/>
    <property type="match status" value="1"/>
</dbReference>
<dbReference type="EMBL" id="VLNY01000003">
    <property type="protein sequence ID" value="KAA0023703.1"/>
    <property type="molecule type" value="Genomic_DNA"/>
</dbReference>
<dbReference type="PANTHER" id="PTHR42718:SF46">
    <property type="entry name" value="BLR6921 PROTEIN"/>
    <property type="match status" value="1"/>
</dbReference>
<dbReference type="PANTHER" id="PTHR42718">
    <property type="entry name" value="MAJOR FACILITATOR SUPERFAMILY MULTIDRUG TRANSPORTER MFSC"/>
    <property type="match status" value="1"/>
</dbReference>
<dbReference type="GO" id="GO:0005886">
    <property type="term" value="C:plasma membrane"/>
    <property type="evidence" value="ECO:0007669"/>
    <property type="project" value="UniProtKB-SubCell"/>
</dbReference>
<feature type="transmembrane region" description="Helical" evidence="7">
    <location>
        <begin position="40"/>
        <end position="56"/>
    </location>
</feature>
<dbReference type="SUPFAM" id="SSF103473">
    <property type="entry name" value="MFS general substrate transporter"/>
    <property type="match status" value="1"/>
</dbReference>
<keyword evidence="3" id="KW-1003">Cell membrane</keyword>
<feature type="domain" description="Major facilitator superfamily (MFS) profile" evidence="8">
    <location>
        <begin position="2"/>
        <end position="464"/>
    </location>
</feature>
<dbReference type="AlphaFoldDB" id="A0A5A7SGE1"/>
<keyword evidence="2" id="KW-0813">Transport</keyword>
<keyword evidence="10" id="KW-1185">Reference proteome</keyword>
<dbReference type="InterPro" id="IPR020846">
    <property type="entry name" value="MFS_dom"/>
</dbReference>
<accession>A0A5A7SGE1</accession>
<dbReference type="GO" id="GO:0022857">
    <property type="term" value="F:transmembrane transporter activity"/>
    <property type="evidence" value="ECO:0007669"/>
    <property type="project" value="InterPro"/>
</dbReference>
<evidence type="ECO:0000256" key="4">
    <source>
        <dbReference type="ARBA" id="ARBA00022692"/>
    </source>
</evidence>
<keyword evidence="4 7" id="KW-0812">Transmembrane</keyword>
<evidence type="ECO:0000256" key="5">
    <source>
        <dbReference type="ARBA" id="ARBA00022989"/>
    </source>
</evidence>
<organism evidence="9 10">
    <name type="scientific">Antrihabitans cavernicola</name>
    <dbReference type="NCBI Taxonomy" id="2495913"/>
    <lineage>
        <taxon>Bacteria</taxon>
        <taxon>Bacillati</taxon>
        <taxon>Actinomycetota</taxon>
        <taxon>Actinomycetes</taxon>
        <taxon>Mycobacteriales</taxon>
        <taxon>Nocardiaceae</taxon>
        <taxon>Antrihabitans</taxon>
    </lineage>
</organism>
<feature type="transmembrane region" description="Helical" evidence="7">
    <location>
        <begin position="97"/>
        <end position="116"/>
    </location>
</feature>
<reference evidence="9 10" key="1">
    <citation type="submission" date="2019-07" db="EMBL/GenBank/DDBJ databases">
        <title>Rhodococcus cavernicolus sp. nov., isolated from a cave.</title>
        <authorList>
            <person name="Lee S.D."/>
        </authorList>
    </citation>
    <scope>NUCLEOTIDE SEQUENCE [LARGE SCALE GENOMIC DNA]</scope>
    <source>
        <strain evidence="9 10">C1-24</strain>
    </source>
</reference>
<name>A0A5A7SGE1_9NOCA</name>
<dbReference type="InterPro" id="IPR036259">
    <property type="entry name" value="MFS_trans_sf"/>
</dbReference>
<keyword evidence="5 7" id="KW-1133">Transmembrane helix</keyword>
<gene>
    <name evidence="9" type="ORF">FOY51_09210</name>
</gene>
<evidence type="ECO:0000256" key="6">
    <source>
        <dbReference type="ARBA" id="ARBA00023136"/>
    </source>
</evidence>
<dbReference type="InterPro" id="IPR004638">
    <property type="entry name" value="EmrB-like"/>
</dbReference>
<dbReference type="OrthoDB" id="4080117at2"/>
<dbReference type="CDD" id="cd17321">
    <property type="entry name" value="MFS_MMR_MDR_like"/>
    <property type="match status" value="1"/>
</dbReference>
<dbReference type="Pfam" id="PF07690">
    <property type="entry name" value="MFS_1"/>
    <property type="match status" value="1"/>
</dbReference>
<dbReference type="PRINTS" id="PR01036">
    <property type="entry name" value="TCRTETB"/>
</dbReference>
<feature type="transmembrane region" description="Helical" evidence="7">
    <location>
        <begin position="324"/>
        <end position="345"/>
    </location>
</feature>
<sequence>MALAVLSLAQLMDVLDGTIINIALPSAQQDLGFSSDSREWLVTGYALAYGSLLLFGGRLSDRFGRKRLFLIGLIGFAASSAVGGASGTFEVLLGARIAQGVFAAALAPAALSLVSVTFSQNASERGRAFAVFGAVSGMGGAIGLTAGGLLVDALSWRWCLYVNIAIACVAALGAVVVVRDDESDDNVRTLDMPGAFAIAAGLFGIVFGFTNSATHGWSDLRTMLPLIVGAILIAGFVQRERTTTHPLLPLSIILDRTRGAAYLAIAIVGVGAFAVFLYLSYYLQQTLGWSALHAGVAFLPFAFALIVGAGISGSVLLPRFGPRPVIPVGCIFAAAALVLLTRIGLDSTYSAGVLPSILLSGFGTGLVFGSAQNVATFDVDSADSGVASALVNTMQQVGGSIGLAVFTSVSVSAVDHYLADNPNRNAVQAQTLAALSSYHTVFWAGAAVFLGGALLTACIFRSGKLPLVATQ</sequence>
<dbReference type="PROSITE" id="PS50850">
    <property type="entry name" value="MFS"/>
    <property type="match status" value="1"/>
</dbReference>
<dbReference type="PROSITE" id="PS00216">
    <property type="entry name" value="SUGAR_TRANSPORT_1"/>
    <property type="match status" value="1"/>
</dbReference>
<comment type="caution">
    <text evidence="9">The sequence shown here is derived from an EMBL/GenBank/DDBJ whole genome shotgun (WGS) entry which is preliminary data.</text>
</comment>
<feature type="transmembrane region" description="Helical" evidence="7">
    <location>
        <begin position="291"/>
        <end position="317"/>
    </location>
</feature>